<dbReference type="GeneID" id="15013637"/>
<protein>
    <submittedName>
        <fullName evidence="1">Uncharacterized protein</fullName>
    </submittedName>
</protein>
<reference evidence="1 2" key="1">
    <citation type="submission" date="2010-03" db="EMBL/GenBank/DDBJ databases">
        <title>The Genome Sequence of Cyanophage S-SSM4.</title>
        <authorList>
            <consortium name="The Broad Institute Genome Sequencing Platform"/>
            <person name="Henn M.R."/>
            <person name="Sullivan M.S."/>
            <person name="Osburne M.S."/>
            <person name="Levin J."/>
            <person name="Malboeuf C."/>
            <person name="Casali M."/>
            <person name="Russ C."/>
            <person name="Lennon N."/>
            <person name="Erlich R."/>
            <person name="Young S.K."/>
            <person name="Koehrsen M."/>
            <person name="Yandava C."/>
            <person name="Zeng Q."/>
            <person name="Alvarado L."/>
            <person name="Anderson S."/>
            <person name="Berlin A."/>
            <person name="Borenstein D."/>
            <person name="Chen Z."/>
            <person name="Engels R."/>
            <person name="Freedman E."/>
            <person name="Gellesch M."/>
            <person name="Goldberg J."/>
            <person name="Green L."/>
            <person name="Griggs A."/>
            <person name="Gujja S."/>
            <person name="Heiman D."/>
            <person name="Hepburn T."/>
            <person name="Howarth C."/>
            <person name="Jen D."/>
            <person name="Larson L."/>
            <person name="Lewis B."/>
            <person name="Mehta T."/>
            <person name="Park D."/>
            <person name="Pearson M."/>
            <person name="Roberts A."/>
            <person name="Ryan E."/>
            <person name="Saif S."/>
            <person name="Shea T."/>
            <person name="Shenoy N."/>
            <person name="Sisk P."/>
            <person name="Stolte C."/>
            <person name="Sykes S."/>
            <person name="Walk T."/>
            <person name="White J."/>
            <person name="Yu Q."/>
            <person name="Coleman M.L."/>
            <person name="Huang K.H."/>
            <person name="Weigele P.R."/>
            <person name="DeFrancesco A.S."/>
            <person name="Kern S.E."/>
            <person name="Thompson L.R."/>
            <person name="Fu R."/>
            <person name="Hombeck B."/>
            <person name="Chisholm S.W."/>
            <person name="Haas B."/>
            <person name="Nusbaum C."/>
            <person name="Galagan J."/>
            <person name="Birren B."/>
        </authorList>
    </citation>
    <scope>NUCLEOTIDE SEQUENCE [LARGE SCALE GENOMIC DNA]</scope>
    <source>
        <strain evidence="1 2">S-SSM4</strain>
    </source>
</reference>
<sequence>MKLFPILLAASVVGAPAMAHHRHSWIVNEYDYIQERDRHTCTKLKVEVTQYSDGTSVKNFRRLPWRRCLNGLKHHHHHHRHIIKEDQYPNVGRVDEDGNSCVEGSVLGGIAGAGLGAALSRGDGRLWGIPAGIVGGALVGCQVDGG</sequence>
<proteinExistence type="predicted"/>
<keyword evidence="2" id="KW-1185">Reference proteome</keyword>
<evidence type="ECO:0000313" key="1">
    <source>
        <dbReference type="EMBL" id="AGG54276.1"/>
    </source>
</evidence>
<dbReference type="OrthoDB" id="18767at10239"/>
<dbReference type="RefSeq" id="YP_007677401.1">
    <property type="nucleotide sequence ID" value="NC_020875.1"/>
</dbReference>
<accession>M1U9R6</accession>
<dbReference type="KEGG" id="vg:15013637"/>
<name>M1U9R6_9CAUD</name>
<dbReference type="EMBL" id="HQ316583">
    <property type="protein sequence ID" value="AGG54276.1"/>
    <property type="molecule type" value="Genomic_DNA"/>
</dbReference>
<dbReference type="GO" id="GO:0019867">
    <property type="term" value="C:outer membrane"/>
    <property type="evidence" value="ECO:0007669"/>
    <property type="project" value="InterPro"/>
</dbReference>
<organism evidence="1 2">
    <name type="scientific">Synechococcus phage S-SSM4</name>
    <dbReference type="NCBI Taxonomy" id="536466"/>
    <lineage>
        <taxon>Viruses</taxon>
        <taxon>Duplodnaviria</taxon>
        <taxon>Heunggongvirae</taxon>
        <taxon>Uroviricota</taxon>
        <taxon>Caudoviricetes</taxon>
        <taxon>Pantevenvirales</taxon>
        <taxon>Kyanoviridae</taxon>
        <taxon>Greenvirus</taxon>
        <taxon>Greenvirus ssm4</taxon>
    </lineage>
</organism>
<dbReference type="Proteomes" id="UP000203282">
    <property type="component" value="Segment"/>
</dbReference>
<evidence type="ECO:0000313" key="2">
    <source>
        <dbReference type="Proteomes" id="UP000203282"/>
    </source>
</evidence>
<gene>
    <name evidence="1" type="ORF">CYXG_00212</name>
</gene>